<gene>
    <name evidence="8" type="ORF">Apa02nite_072900</name>
</gene>
<dbReference type="InterPro" id="IPR036249">
    <property type="entry name" value="Thioredoxin-like_sf"/>
</dbReference>
<proteinExistence type="inferred from homology"/>
<dbReference type="InterPro" id="IPR012336">
    <property type="entry name" value="Thioredoxin-like_fold"/>
</dbReference>
<evidence type="ECO:0000256" key="4">
    <source>
        <dbReference type="ARBA" id="ARBA00023157"/>
    </source>
</evidence>
<dbReference type="PANTHER" id="PTHR13887:SF14">
    <property type="entry name" value="DISULFIDE BOND FORMATION PROTEIN D"/>
    <property type="match status" value="1"/>
</dbReference>
<evidence type="ECO:0000256" key="1">
    <source>
        <dbReference type="ARBA" id="ARBA00005791"/>
    </source>
</evidence>
<reference evidence="8 9" key="1">
    <citation type="submission" date="2021-01" db="EMBL/GenBank/DDBJ databases">
        <title>Whole genome shotgun sequence of Actinoplanes palleronii NBRC 14916.</title>
        <authorList>
            <person name="Komaki H."/>
            <person name="Tamura T."/>
        </authorList>
    </citation>
    <scope>NUCLEOTIDE SEQUENCE [LARGE SCALE GENOMIC DNA]</scope>
    <source>
        <strain evidence="8 9">NBRC 14916</strain>
    </source>
</reference>
<keyword evidence="6" id="KW-0812">Transmembrane</keyword>
<comment type="similarity">
    <text evidence="1">Belongs to the thioredoxin family. DsbA subfamily.</text>
</comment>
<evidence type="ECO:0000256" key="3">
    <source>
        <dbReference type="ARBA" id="ARBA00023002"/>
    </source>
</evidence>
<keyword evidence="4" id="KW-1015">Disulfide bond</keyword>
<evidence type="ECO:0000259" key="7">
    <source>
        <dbReference type="Pfam" id="PF13462"/>
    </source>
</evidence>
<keyword evidence="3" id="KW-0560">Oxidoreductase</keyword>
<evidence type="ECO:0000313" key="9">
    <source>
        <dbReference type="Proteomes" id="UP000624709"/>
    </source>
</evidence>
<keyword evidence="5" id="KW-0676">Redox-active center</keyword>
<dbReference type="EMBL" id="BOMS01000120">
    <property type="protein sequence ID" value="GIE71182.1"/>
    <property type="molecule type" value="Genomic_DNA"/>
</dbReference>
<organism evidence="8 9">
    <name type="scientific">Actinoplanes palleronii</name>
    <dbReference type="NCBI Taxonomy" id="113570"/>
    <lineage>
        <taxon>Bacteria</taxon>
        <taxon>Bacillati</taxon>
        <taxon>Actinomycetota</taxon>
        <taxon>Actinomycetes</taxon>
        <taxon>Micromonosporales</taxon>
        <taxon>Micromonosporaceae</taxon>
        <taxon>Actinoplanes</taxon>
    </lineage>
</organism>
<evidence type="ECO:0000256" key="6">
    <source>
        <dbReference type="SAM" id="Phobius"/>
    </source>
</evidence>
<protein>
    <recommendedName>
        <fullName evidence="7">Thioredoxin-like fold domain-containing protein</fullName>
    </recommendedName>
</protein>
<evidence type="ECO:0000256" key="5">
    <source>
        <dbReference type="ARBA" id="ARBA00023284"/>
    </source>
</evidence>
<feature type="transmembrane region" description="Helical" evidence="6">
    <location>
        <begin position="32"/>
        <end position="52"/>
    </location>
</feature>
<keyword evidence="9" id="KW-1185">Reference proteome</keyword>
<evidence type="ECO:0000313" key="8">
    <source>
        <dbReference type="EMBL" id="GIE71182.1"/>
    </source>
</evidence>
<keyword evidence="6" id="KW-1133">Transmembrane helix</keyword>
<dbReference type="SUPFAM" id="SSF52833">
    <property type="entry name" value="Thioredoxin-like"/>
    <property type="match status" value="1"/>
</dbReference>
<dbReference type="Pfam" id="PF13462">
    <property type="entry name" value="Thioredoxin_4"/>
    <property type="match status" value="1"/>
</dbReference>
<dbReference type="PANTHER" id="PTHR13887">
    <property type="entry name" value="GLUTATHIONE S-TRANSFERASE KAPPA"/>
    <property type="match status" value="1"/>
</dbReference>
<dbReference type="Proteomes" id="UP000624709">
    <property type="component" value="Unassembled WGS sequence"/>
</dbReference>
<name>A0ABQ4BKH3_9ACTN</name>
<accession>A0ABQ4BKH3</accession>
<comment type="caution">
    <text evidence="8">The sequence shown here is derived from an EMBL/GenBank/DDBJ whole genome shotgun (WGS) entry which is preliminary data.</text>
</comment>
<dbReference type="Gene3D" id="3.40.30.10">
    <property type="entry name" value="Glutaredoxin"/>
    <property type="match status" value="1"/>
</dbReference>
<feature type="domain" description="Thioredoxin-like fold" evidence="7">
    <location>
        <begin position="74"/>
        <end position="235"/>
    </location>
</feature>
<evidence type="ECO:0000256" key="2">
    <source>
        <dbReference type="ARBA" id="ARBA00022729"/>
    </source>
</evidence>
<keyword evidence="6" id="KW-0472">Membrane</keyword>
<sequence length="253" mass="26231">MEPVGGQARDRSRELRKAQEAIAAQRGRRRPVLIGGAVIIAGLLLAIVITVVNAAGGSDGSGGALVVPQGATAGGALTVGQADAPVRLEVYLDYMCPYCGRFERADSGEIDKLVAAGTVRLELHPLAFLDRMSDGSRYSTRAANAVVTVADRAPAQLSALSAALFANQPEEGKSGLTDARIAELAQQAGVPQQVVDVFPDRIFEPWIARSTEAAFDSGITGTPTVRINGTAFTGDLYTAGPLTQAINAATGTQ</sequence>
<keyword evidence="2" id="KW-0732">Signal</keyword>